<proteinExistence type="predicted"/>
<dbReference type="GO" id="GO:0005886">
    <property type="term" value="C:plasma membrane"/>
    <property type="evidence" value="ECO:0007669"/>
    <property type="project" value="TreeGrafter"/>
</dbReference>
<feature type="domain" description="Serine-threonine/tyrosine-protein kinase catalytic" evidence="2">
    <location>
        <begin position="354"/>
        <end position="443"/>
    </location>
</feature>
<dbReference type="Gene3D" id="1.10.510.10">
    <property type="entry name" value="Transferase(Phosphotransferase) domain 1"/>
    <property type="match status" value="2"/>
</dbReference>
<gene>
    <name evidence="3" type="ORF">BSL78_14733</name>
</gene>
<feature type="transmembrane region" description="Helical" evidence="1">
    <location>
        <begin position="21"/>
        <end position="38"/>
    </location>
</feature>
<organism evidence="3 4">
    <name type="scientific">Stichopus japonicus</name>
    <name type="common">Sea cucumber</name>
    <dbReference type="NCBI Taxonomy" id="307972"/>
    <lineage>
        <taxon>Eukaryota</taxon>
        <taxon>Metazoa</taxon>
        <taxon>Echinodermata</taxon>
        <taxon>Eleutherozoa</taxon>
        <taxon>Echinozoa</taxon>
        <taxon>Holothuroidea</taxon>
        <taxon>Aspidochirotacea</taxon>
        <taxon>Aspidochirotida</taxon>
        <taxon>Stichopodidae</taxon>
        <taxon>Apostichopus</taxon>
    </lineage>
</organism>
<dbReference type="GO" id="GO:0004714">
    <property type="term" value="F:transmembrane receptor protein tyrosine kinase activity"/>
    <property type="evidence" value="ECO:0007669"/>
    <property type="project" value="TreeGrafter"/>
</dbReference>
<dbReference type="SUPFAM" id="SSF56112">
    <property type="entry name" value="Protein kinase-like (PK-like)"/>
    <property type="match status" value="1"/>
</dbReference>
<accession>A0A2G8KK76</accession>
<dbReference type="PANTHER" id="PTHR24416">
    <property type="entry name" value="TYROSINE-PROTEIN KINASE RECEPTOR"/>
    <property type="match status" value="1"/>
</dbReference>
<protein>
    <submittedName>
        <fullName evidence="3">Putative muscle, skeletal receptor tyrosine-protein kinase isoform X2</fullName>
    </submittedName>
</protein>
<evidence type="ECO:0000256" key="1">
    <source>
        <dbReference type="SAM" id="Phobius"/>
    </source>
</evidence>
<keyword evidence="3" id="KW-0808">Transferase</keyword>
<reference evidence="3 4" key="1">
    <citation type="journal article" date="2017" name="PLoS Biol.">
        <title>The sea cucumber genome provides insights into morphological evolution and visceral regeneration.</title>
        <authorList>
            <person name="Zhang X."/>
            <person name="Sun L."/>
            <person name="Yuan J."/>
            <person name="Sun Y."/>
            <person name="Gao Y."/>
            <person name="Zhang L."/>
            <person name="Li S."/>
            <person name="Dai H."/>
            <person name="Hamel J.F."/>
            <person name="Liu C."/>
            <person name="Yu Y."/>
            <person name="Liu S."/>
            <person name="Lin W."/>
            <person name="Guo K."/>
            <person name="Jin S."/>
            <person name="Xu P."/>
            <person name="Storey K.B."/>
            <person name="Huan P."/>
            <person name="Zhang T."/>
            <person name="Zhou Y."/>
            <person name="Zhang J."/>
            <person name="Lin C."/>
            <person name="Li X."/>
            <person name="Xing L."/>
            <person name="Huo D."/>
            <person name="Sun M."/>
            <person name="Wang L."/>
            <person name="Mercier A."/>
            <person name="Li F."/>
            <person name="Yang H."/>
            <person name="Xiang J."/>
        </authorList>
    </citation>
    <scope>NUCLEOTIDE SEQUENCE [LARGE SCALE GENOMIC DNA]</scope>
    <source>
        <strain evidence="3">Shaxun</strain>
        <tissue evidence="3">Muscle</tissue>
    </source>
</reference>
<dbReference type="STRING" id="307972.A0A2G8KK76"/>
<keyword evidence="1" id="KW-1133">Transmembrane helix</keyword>
<dbReference type="Pfam" id="PF07714">
    <property type="entry name" value="PK_Tyr_Ser-Thr"/>
    <property type="match status" value="2"/>
</dbReference>
<dbReference type="EMBL" id="MRZV01000524">
    <property type="protein sequence ID" value="PIK48403.1"/>
    <property type="molecule type" value="Genomic_DNA"/>
</dbReference>
<feature type="transmembrane region" description="Helical" evidence="1">
    <location>
        <begin position="146"/>
        <end position="164"/>
    </location>
</feature>
<dbReference type="GO" id="GO:0043235">
    <property type="term" value="C:receptor complex"/>
    <property type="evidence" value="ECO:0007669"/>
    <property type="project" value="TreeGrafter"/>
</dbReference>
<evidence type="ECO:0000313" key="4">
    <source>
        <dbReference type="Proteomes" id="UP000230750"/>
    </source>
</evidence>
<evidence type="ECO:0000259" key="2">
    <source>
        <dbReference type="Pfam" id="PF07714"/>
    </source>
</evidence>
<dbReference type="PANTHER" id="PTHR24416:SF631">
    <property type="entry name" value="SERINE_THREONINE_TYROSINE KINASE 1"/>
    <property type="match status" value="1"/>
</dbReference>
<dbReference type="InterPro" id="IPR001245">
    <property type="entry name" value="Ser-Thr/Tyr_kinase_cat_dom"/>
</dbReference>
<evidence type="ECO:0000313" key="3">
    <source>
        <dbReference type="EMBL" id="PIK48403.1"/>
    </source>
</evidence>
<feature type="domain" description="Serine-threonine/tyrosine-protein kinase catalytic" evidence="2">
    <location>
        <begin position="237"/>
        <end position="348"/>
    </location>
</feature>
<keyword evidence="4" id="KW-1185">Reference proteome</keyword>
<keyword evidence="1" id="KW-0472">Membrane</keyword>
<sequence>MGYFPPGSLRSGGKFRFNMNIMCKVLIITSLVVITQWPKVFILCGKSKCPDKLLFDPSQVFEFNCYSDQLKPKSTFTWNVNNVTSKGVTTDTFHKLHGDDTTSIGSTLKTSLHEPVSSVSCSLGDASSVIFAHVTEQESNNGTSTALILITILIIALIVGAFVFRKHKNRVLSTLSRCLNTRKSGRTYQNKPKAQIKRRSRFEYEDIAKQIDLRSFDRKSICFRGNISISPTIKQWSGKVNLGGKEKQDVVISFIQDEEPREAKELWKTCSKVKFAIPEHPNILKMIGYSSYEGIFYLIQDYYGMTSLDFCLVTEYSNCSMTETDLSIDACLGYAYDIVKGMAYLDSHRDAENAWVLPPECTLPNRYTEASDVWGIGFTFWEIFIGDIESLRKYVLLGNDELKNEMEAVGKPVYCPDQLWEAIKLCFSIRQTDRPTIEALNSILQNPSEVEYRDKRQVEDEPLTSTMVNGDIVSDTEIYVDEETAKNGRKDDVYDFEG</sequence>
<keyword evidence="1" id="KW-0812">Transmembrane</keyword>
<dbReference type="InterPro" id="IPR011009">
    <property type="entry name" value="Kinase-like_dom_sf"/>
</dbReference>
<dbReference type="AlphaFoldDB" id="A0A2G8KK76"/>
<comment type="caution">
    <text evidence="3">The sequence shown here is derived from an EMBL/GenBank/DDBJ whole genome shotgun (WGS) entry which is preliminary data.</text>
</comment>
<dbReference type="InterPro" id="IPR050122">
    <property type="entry name" value="RTK"/>
</dbReference>
<dbReference type="Proteomes" id="UP000230750">
    <property type="component" value="Unassembled WGS sequence"/>
</dbReference>
<keyword evidence="3" id="KW-0675">Receptor</keyword>
<keyword evidence="3" id="KW-0418">Kinase</keyword>
<name>A0A2G8KK76_STIJA</name>
<dbReference type="GO" id="GO:0007169">
    <property type="term" value="P:cell surface receptor protein tyrosine kinase signaling pathway"/>
    <property type="evidence" value="ECO:0007669"/>
    <property type="project" value="TreeGrafter"/>
</dbReference>